<proteinExistence type="inferred from homology"/>
<comment type="similarity">
    <text evidence="1">Belongs to the glycosyltransferase 2 family.</text>
</comment>
<dbReference type="InterPro" id="IPR001173">
    <property type="entry name" value="Glyco_trans_2-like"/>
</dbReference>
<dbReference type="Pfam" id="PF00535">
    <property type="entry name" value="Glycos_transf_2"/>
    <property type="match status" value="1"/>
</dbReference>
<comment type="caution">
    <text evidence="3">The sequence shown here is derived from an EMBL/GenBank/DDBJ whole genome shotgun (WGS) entry which is preliminary data.</text>
</comment>
<gene>
    <name evidence="3" type="ORF">GCM10025780_19370</name>
</gene>
<dbReference type="Proteomes" id="UP001501295">
    <property type="component" value="Unassembled WGS sequence"/>
</dbReference>
<keyword evidence="4" id="KW-1185">Reference proteome</keyword>
<dbReference type="InterPro" id="IPR050256">
    <property type="entry name" value="Glycosyltransferase_2"/>
</dbReference>
<dbReference type="RefSeq" id="WP_345375645.1">
    <property type="nucleotide sequence ID" value="NZ_BAABLM010000003.1"/>
</dbReference>
<dbReference type="SUPFAM" id="SSF53448">
    <property type="entry name" value="Nucleotide-diphospho-sugar transferases"/>
    <property type="match status" value="1"/>
</dbReference>
<evidence type="ECO:0000256" key="1">
    <source>
        <dbReference type="ARBA" id="ARBA00006739"/>
    </source>
</evidence>
<feature type="domain" description="Glycosyltransferase 2-like" evidence="2">
    <location>
        <begin position="15"/>
        <end position="168"/>
    </location>
</feature>
<organism evidence="3 4">
    <name type="scientific">Frondihabitans cladoniiphilus</name>
    <dbReference type="NCBI Taxonomy" id="715785"/>
    <lineage>
        <taxon>Bacteria</taxon>
        <taxon>Bacillati</taxon>
        <taxon>Actinomycetota</taxon>
        <taxon>Actinomycetes</taxon>
        <taxon>Micrococcales</taxon>
        <taxon>Microbacteriaceae</taxon>
        <taxon>Frondihabitans</taxon>
    </lineage>
</organism>
<dbReference type="EMBL" id="BAABLM010000003">
    <property type="protein sequence ID" value="GAA4674983.1"/>
    <property type="molecule type" value="Genomic_DNA"/>
</dbReference>
<dbReference type="Gene3D" id="3.90.550.10">
    <property type="entry name" value="Spore Coat Polysaccharide Biosynthesis Protein SpsA, Chain A"/>
    <property type="match status" value="1"/>
</dbReference>
<protein>
    <submittedName>
        <fullName evidence="3">Glycosyltransferase family 2 protein</fullName>
    </submittedName>
</protein>
<dbReference type="PANTHER" id="PTHR48090:SF7">
    <property type="entry name" value="RFBJ PROTEIN"/>
    <property type="match status" value="1"/>
</dbReference>
<reference evidence="4" key="1">
    <citation type="journal article" date="2019" name="Int. J. Syst. Evol. Microbiol.">
        <title>The Global Catalogue of Microorganisms (GCM) 10K type strain sequencing project: providing services to taxonomists for standard genome sequencing and annotation.</title>
        <authorList>
            <consortium name="The Broad Institute Genomics Platform"/>
            <consortium name="The Broad Institute Genome Sequencing Center for Infectious Disease"/>
            <person name="Wu L."/>
            <person name="Ma J."/>
        </authorList>
    </citation>
    <scope>NUCLEOTIDE SEQUENCE [LARGE SCALE GENOMIC DNA]</scope>
    <source>
        <strain evidence="4">JCM 18956</strain>
    </source>
</reference>
<accession>A0ABP8VY04</accession>
<dbReference type="InterPro" id="IPR029044">
    <property type="entry name" value="Nucleotide-diphossugar_trans"/>
</dbReference>
<dbReference type="CDD" id="cd04179">
    <property type="entry name" value="DPM_DPG-synthase_like"/>
    <property type="match status" value="1"/>
</dbReference>
<evidence type="ECO:0000313" key="4">
    <source>
        <dbReference type="Proteomes" id="UP001501295"/>
    </source>
</evidence>
<evidence type="ECO:0000259" key="2">
    <source>
        <dbReference type="Pfam" id="PF00535"/>
    </source>
</evidence>
<dbReference type="PANTHER" id="PTHR48090">
    <property type="entry name" value="UNDECAPRENYL-PHOSPHATE 4-DEOXY-4-FORMAMIDO-L-ARABINOSE TRANSFERASE-RELATED"/>
    <property type="match status" value="1"/>
</dbReference>
<name>A0ABP8VY04_9MICO</name>
<evidence type="ECO:0000313" key="3">
    <source>
        <dbReference type="EMBL" id="GAA4674983.1"/>
    </source>
</evidence>
<sequence length="280" mass="30297">MTFRTSLRPSNPTVSIIIPTRNEAKNLEVILPKLPQVHEVILVDGNSVDGTVETALRLLPDIKIVHQTRKGKGNALACGFEAATGDIIVMFDADGSADSDEIPRFVKTLTDGADVAKGSRFRKGGGSEDLTFFRSTGNLGLNMICNVLLGTKYSDLCYGYNAFWRDILPALDLLPSTLAPAKNGAMLWGDGFEIETILTCRMAAAKLRVTEVPSFEKNRIHGESNLNAISDGIRVLKTILDEKRRDSVAVSKASRQTVVAPSAPTTVTAPIRIEAEQEVA</sequence>